<dbReference type="InterPro" id="IPR009050">
    <property type="entry name" value="Globin-like_sf"/>
</dbReference>
<dbReference type="SUPFAM" id="SSF46458">
    <property type="entry name" value="Globin-like"/>
    <property type="match status" value="1"/>
</dbReference>
<keyword evidence="7" id="KW-1185">Reference proteome</keyword>
<name>A0ABS9N1L8_9ACTN</name>
<gene>
    <name evidence="6" type="ORF">NIE79_001979</name>
</gene>
<dbReference type="GO" id="GO:0004497">
    <property type="term" value="F:monooxygenase activity"/>
    <property type="evidence" value="ECO:0007669"/>
    <property type="project" value="UniProtKB-KW"/>
</dbReference>
<protein>
    <submittedName>
        <fullName evidence="6">Antibiotic biosynthesis monooxygenase</fullName>
    </submittedName>
</protein>
<evidence type="ECO:0000259" key="5">
    <source>
        <dbReference type="Pfam" id="PF03992"/>
    </source>
</evidence>
<comment type="caution">
    <text evidence="6">The sequence shown here is derived from an EMBL/GenBank/DDBJ whole genome shotgun (WGS) entry which is preliminary data.</text>
</comment>
<evidence type="ECO:0000256" key="3">
    <source>
        <dbReference type="ARBA" id="ARBA00022723"/>
    </source>
</evidence>
<keyword evidence="6" id="KW-0560">Oxidoreductase</keyword>
<dbReference type="InterPro" id="IPR011008">
    <property type="entry name" value="Dimeric_a/b-barrel"/>
</dbReference>
<dbReference type="InterPro" id="IPR001486">
    <property type="entry name" value="Hemoglobin_trunc"/>
</dbReference>
<dbReference type="Gene3D" id="1.10.490.10">
    <property type="entry name" value="Globins"/>
    <property type="match status" value="1"/>
</dbReference>
<keyword evidence="1" id="KW-0813">Transport</keyword>
<dbReference type="Pfam" id="PF03992">
    <property type="entry name" value="ABM"/>
    <property type="match status" value="1"/>
</dbReference>
<dbReference type="SUPFAM" id="SSF54909">
    <property type="entry name" value="Dimeric alpha+beta barrel"/>
    <property type="match status" value="1"/>
</dbReference>
<evidence type="ECO:0000256" key="2">
    <source>
        <dbReference type="ARBA" id="ARBA00022617"/>
    </source>
</evidence>
<sequence length="255" mass="28636">MVVEYIRYRVPQERLDGFEAAYDRAAVALRAAPQCVDYELSRCLDDPACYLLRITWTSVDEHLKGFRGGPVFGQFFAAIRPYVEDIQEMRHYTRTSVAGSGGAAPPSLYEWAGGTDAFLKLCEAFYRLVRSDDLLAPMFAQMHPDHARHVAVWLAEVFGGPATYTAQHGGYRHMLGQHLGRAISEAQRRRWVNLMMDAADEVDLPDDPEFRAAFASYLEWGTRLAVGNSQPNADPIRQAPVPRWGWGVAPPYLTA</sequence>
<accession>A0ABS9N1L8</accession>
<dbReference type="Pfam" id="PF01152">
    <property type="entry name" value="Bac_globin"/>
    <property type="match status" value="1"/>
</dbReference>
<organism evidence="6 7">
    <name type="scientific">Micromonospora trifolii</name>
    <dbReference type="NCBI Taxonomy" id="2911208"/>
    <lineage>
        <taxon>Bacteria</taxon>
        <taxon>Bacillati</taxon>
        <taxon>Actinomycetota</taxon>
        <taxon>Actinomycetes</taxon>
        <taxon>Micromonosporales</taxon>
        <taxon>Micromonosporaceae</taxon>
        <taxon>Micromonospora</taxon>
    </lineage>
</organism>
<keyword evidence="6" id="KW-0503">Monooxygenase</keyword>
<keyword evidence="2" id="KW-0349">Heme</keyword>
<keyword evidence="3" id="KW-0479">Metal-binding</keyword>
<evidence type="ECO:0000313" key="6">
    <source>
        <dbReference type="EMBL" id="MCG5443835.1"/>
    </source>
</evidence>
<evidence type="ECO:0000256" key="1">
    <source>
        <dbReference type="ARBA" id="ARBA00022448"/>
    </source>
</evidence>
<dbReference type="Gene3D" id="3.30.70.100">
    <property type="match status" value="1"/>
</dbReference>
<evidence type="ECO:0000313" key="7">
    <source>
        <dbReference type="Proteomes" id="UP001201629"/>
    </source>
</evidence>
<proteinExistence type="predicted"/>
<dbReference type="Proteomes" id="UP001201629">
    <property type="component" value="Unassembled WGS sequence"/>
</dbReference>
<dbReference type="EMBL" id="JAKKFD010000021">
    <property type="protein sequence ID" value="MCG5443835.1"/>
    <property type="molecule type" value="Genomic_DNA"/>
</dbReference>
<feature type="domain" description="ABM" evidence="5">
    <location>
        <begin position="1"/>
        <end position="77"/>
    </location>
</feature>
<dbReference type="InterPro" id="IPR007138">
    <property type="entry name" value="ABM_dom"/>
</dbReference>
<dbReference type="CDD" id="cd14775">
    <property type="entry name" value="TrHb2_O-like"/>
    <property type="match status" value="1"/>
</dbReference>
<reference evidence="6 7" key="1">
    <citation type="submission" date="2022-01" db="EMBL/GenBank/DDBJ databases">
        <authorList>
            <person name="Riesco R."/>
            <person name="Trujillo M.E."/>
        </authorList>
    </citation>
    <scope>NUCLEOTIDE SEQUENCE [LARGE SCALE GENOMIC DNA]</scope>
    <source>
        <strain evidence="6 7">NIE79</strain>
    </source>
</reference>
<keyword evidence="4" id="KW-0408">Iron</keyword>
<dbReference type="InterPro" id="IPR012292">
    <property type="entry name" value="Globin/Proto"/>
</dbReference>
<dbReference type="RefSeq" id="WP_238679008.1">
    <property type="nucleotide sequence ID" value="NZ_JAKKFD010000021.1"/>
</dbReference>
<evidence type="ECO:0000256" key="4">
    <source>
        <dbReference type="ARBA" id="ARBA00023004"/>
    </source>
</evidence>